<dbReference type="InterPro" id="IPR009057">
    <property type="entry name" value="Homeodomain-like_sf"/>
</dbReference>
<dbReference type="Pfam" id="PF13936">
    <property type="entry name" value="HTH_38"/>
    <property type="match status" value="1"/>
</dbReference>
<evidence type="ECO:0000313" key="3">
    <source>
        <dbReference type="EMBL" id="SEA98779.1"/>
    </source>
</evidence>
<accession>A0A1H4FN43</accession>
<proteinExistence type="predicted"/>
<keyword evidence="4" id="KW-1185">Reference proteome</keyword>
<dbReference type="InterPro" id="IPR001584">
    <property type="entry name" value="Integrase_cat-core"/>
</dbReference>
<dbReference type="RefSeq" id="WP_092701798.1">
    <property type="nucleotide sequence ID" value="NZ_FNQJ01000089.1"/>
</dbReference>
<dbReference type="Proteomes" id="UP000199002">
    <property type="component" value="Unassembled WGS sequence"/>
</dbReference>
<dbReference type="GO" id="GO:0003676">
    <property type="term" value="F:nucleic acid binding"/>
    <property type="evidence" value="ECO:0007669"/>
    <property type="project" value="InterPro"/>
</dbReference>
<dbReference type="GO" id="GO:0006310">
    <property type="term" value="P:DNA recombination"/>
    <property type="evidence" value="ECO:0007669"/>
    <property type="project" value="UniProtKB-KW"/>
</dbReference>
<dbReference type="Gene3D" id="3.30.420.10">
    <property type="entry name" value="Ribonuclease H-like superfamily/Ribonuclease H"/>
    <property type="match status" value="1"/>
</dbReference>
<reference evidence="4" key="1">
    <citation type="submission" date="2016-10" db="EMBL/GenBank/DDBJ databases">
        <authorList>
            <person name="Varghese N."/>
            <person name="Submissions S."/>
        </authorList>
    </citation>
    <scope>NUCLEOTIDE SEQUENCE [LARGE SCALE GENOMIC DNA]</scope>
    <source>
        <strain evidence="4">DSM 25157</strain>
    </source>
</reference>
<evidence type="ECO:0000313" key="4">
    <source>
        <dbReference type="Proteomes" id="UP000199002"/>
    </source>
</evidence>
<dbReference type="AlphaFoldDB" id="A0A1H4FN43"/>
<dbReference type="SUPFAM" id="SSF46689">
    <property type="entry name" value="Homeodomain-like"/>
    <property type="match status" value="1"/>
</dbReference>
<evidence type="ECO:0000256" key="1">
    <source>
        <dbReference type="ARBA" id="ARBA00023172"/>
    </source>
</evidence>
<dbReference type="InterPro" id="IPR051917">
    <property type="entry name" value="Transposase-Integrase"/>
</dbReference>
<dbReference type="InterPro" id="IPR053392">
    <property type="entry name" value="Transposase_IS30-like"/>
</dbReference>
<dbReference type="EMBL" id="FNQJ01000089">
    <property type="protein sequence ID" value="SEA98779.1"/>
    <property type="molecule type" value="Genomic_DNA"/>
</dbReference>
<dbReference type="GO" id="GO:0004803">
    <property type="term" value="F:transposase activity"/>
    <property type="evidence" value="ECO:0007669"/>
    <property type="project" value="TreeGrafter"/>
</dbReference>
<evidence type="ECO:0000259" key="2">
    <source>
        <dbReference type="PROSITE" id="PS50994"/>
    </source>
</evidence>
<name>A0A1H4FN43_9BURK</name>
<protein>
    <submittedName>
        <fullName evidence="3">Transposase and inactivated derivatives, IS30 family</fullName>
    </submittedName>
</protein>
<dbReference type="PANTHER" id="PTHR10948">
    <property type="entry name" value="TRANSPOSASE"/>
    <property type="match status" value="1"/>
</dbReference>
<dbReference type="InterPro" id="IPR036397">
    <property type="entry name" value="RNaseH_sf"/>
</dbReference>
<dbReference type="NCBIfam" id="NF033563">
    <property type="entry name" value="transpos_IS30"/>
    <property type="match status" value="1"/>
</dbReference>
<dbReference type="GeneID" id="34231519"/>
<dbReference type="SUPFAM" id="SSF53098">
    <property type="entry name" value="Ribonuclease H-like"/>
    <property type="match status" value="1"/>
</dbReference>
<dbReference type="PANTHER" id="PTHR10948:SF23">
    <property type="entry name" value="TRANSPOSASE INSI FOR INSERTION SEQUENCE ELEMENT IS30A-RELATED"/>
    <property type="match status" value="1"/>
</dbReference>
<dbReference type="InterPro" id="IPR025246">
    <property type="entry name" value="IS30-like_HTH"/>
</dbReference>
<sequence>MGTRYEHLQPEDRVTLASLRQQGWSIRAIARLQGRSPSTISRELRRNACHGSYASAPAQRLCQQRRLQARPCPKLHCGGTLWTLVTTMLCWLWSPQQIARTLQRMYPHDPTMHASHESIYTAIYAYPRGELRRQLIALLRQGKSTRRPRSAGSDRRGQIPDMVSIHVRPPEVNDRVIPGHWEGDLIKGAGNQSAVGVLVERSTRLVLLCKMPDASADSALAAFTNKLRQIAQPMRQTLTYDQGKEMARHKELAQALGMRVYFCDPHSPWQKGSCENTNGLLRQLMPKGTDLSVHDQDALDSMADLMNNRPRQTLGWDSPYQAFQRFMAAIAEKSSATIH</sequence>
<dbReference type="GO" id="GO:0015074">
    <property type="term" value="P:DNA integration"/>
    <property type="evidence" value="ECO:0007669"/>
    <property type="project" value="InterPro"/>
</dbReference>
<dbReference type="InterPro" id="IPR012337">
    <property type="entry name" value="RNaseH-like_sf"/>
</dbReference>
<organism evidence="3 4">
    <name type="scientific">Acidovorax soli</name>
    <dbReference type="NCBI Taxonomy" id="592050"/>
    <lineage>
        <taxon>Bacteria</taxon>
        <taxon>Pseudomonadati</taxon>
        <taxon>Pseudomonadota</taxon>
        <taxon>Betaproteobacteria</taxon>
        <taxon>Burkholderiales</taxon>
        <taxon>Comamonadaceae</taxon>
        <taxon>Acidovorax</taxon>
    </lineage>
</organism>
<dbReference type="GO" id="GO:0032196">
    <property type="term" value="P:transposition"/>
    <property type="evidence" value="ECO:0007669"/>
    <property type="project" value="TreeGrafter"/>
</dbReference>
<dbReference type="GO" id="GO:0005829">
    <property type="term" value="C:cytosol"/>
    <property type="evidence" value="ECO:0007669"/>
    <property type="project" value="TreeGrafter"/>
</dbReference>
<gene>
    <name evidence="3" type="ORF">SAMN05421875_1891</name>
</gene>
<dbReference type="Pfam" id="PF00665">
    <property type="entry name" value="rve"/>
    <property type="match status" value="1"/>
</dbReference>
<keyword evidence="1" id="KW-0233">DNA recombination</keyword>
<dbReference type="PROSITE" id="PS50994">
    <property type="entry name" value="INTEGRASE"/>
    <property type="match status" value="1"/>
</dbReference>
<dbReference type="Gene3D" id="1.10.10.60">
    <property type="entry name" value="Homeodomain-like"/>
    <property type="match status" value="1"/>
</dbReference>
<feature type="domain" description="Integrase catalytic" evidence="2">
    <location>
        <begin position="174"/>
        <end position="327"/>
    </location>
</feature>